<dbReference type="Gene3D" id="3.40.50.670">
    <property type="match status" value="1"/>
</dbReference>
<keyword evidence="5" id="KW-0479">Metal-binding</keyword>
<evidence type="ECO:0000256" key="1">
    <source>
        <dbReference type="ARBA" id="ARBA00000185"/>
    </source>
</evidence>
<evidence type="ECO:0000259" key="13">
    <source>
        <dbReference type="PROSITE" id="PS50880"/>
    </source>
</evidence>
<dbReference type="SMART" id="SM00387">
    <property type="entry name" value="HATPase_c"/>
    <property type="match status" value="1"/>
</dbReference>
<dbReference type="InterPro" id="IPR036890">
    <property type="entry name" value="HATPase_C_sf"/>
</dbReference>
<keyword evidence="8" id="KW-0460">Magnesium</keyword>
<dbReference type="InterPro" id="IPR013759">
    <property type="entry name" value="Topo_IIA_B_C"/>
</dbReference>
<name>A0A381P135_9ZZZZ</name>
<dbReference type="InterPro" id="IPR020568">
    <property type="entry name" value="Ribosomal_Su5_D2-typ_SF"/>
</dbReference>
<comment type="cofactor">
    <cofactor evidence="2">
        <name>Mg(2+)</name>
        <dbReference type="ChEBI" id="CHEBI:18420"/>
    </cofactor>
</comment>
<dbReference type="InterPro" id="IPR002288">
    <property type="entry name" value="DNA_gyrase_B_C"/>
</dbReference>
<dbReference type="InterPro" id="IPR006171">
    <property type="entry name" value="TOPRIM_dom"/>
</dbReference>
<dbReference type="EMBL" id="UINC01000754">
    <property type="protein sequence ID" value="SUZ60612.1"/>
    <property type="molecule type" value="Genomic_DNA"/>
</dbReference>
<gene>
    <name evidence="14" type="ORF">METZ01_LOCUS13466</name>
</gene>
<dbReference type="InterPro" id="IPR001241">
    <property type="entry name" value="Topo_IIA"/>
</dbReference>
<evidence type="ECO:0000256" key="12">
    <source>
        <dbReference type="SAM" id="MobiDB-lite"/>
    </source>
</evidence>
<comment type="similarity">
    <text evidence="3">Belongs to the type II topoisomerase GyrB family.</text>
</comment>
<dbReference type="GO" id="GO:0046872">
    <property type="term" value="F:metal ion binding"/>
    <property type="evidence" value="ECO:0007669"/>
    <property type="project" value="UniProtKB-KW"/>
</dbReference>
<evidence type="ECO:0000313" key="14">
    <source>
        <dbReference type="EMBL" id="SUZ60612.1"/>
    </source>
</evidence>
<dbReference type="PANTHER" id="PTHR45866">
    <property type="entry name" value="DNA GYRASE/TOPOISOMERASE SUBUNIT B"/>
    <property type="match status" value="1"/>
</dbReference>
<dbReference type="Gene3D" id="3.30.565.10">
    <property type="entry name" value="Histidine kinase-like ATPase, C-terminal domain"/>
    <property type="match status" value="1"/>
</dbReference>
<evidence type="ECO:0000256" key="6">
    <source>
        <dbReference type="ARBA" id="ARBA00022741"/>
    </source>
</evidence>
<dbReference type="SMART" id="SM00433">
    <property type="entry name" value="TOP2c"/>
    <property type="match status" value="1"/>
</dbReference>
<dbReference type="PANTHER" id="PTHR45866:SF1">
    <property type="entry name" value="DNA GYRASE SUBUNIT B, MITOCHONDRIAL"/>
    <property type="match status" value="1"/>
</dbReference>
<dbReference type="Pfam" id="PF00204">
    <property type="entry name" value="DNA_gyraseB"/>
    <property type="match status" value="1"/>
</dbReference>
<dbReference type="Gene3D" id="3.30.230.10">
    <property type="match status" value="1"/>
</dbReference>
<feature type="region of interest" description="Disordered" evidence="12">
    <location>
        <begin position="1"/>
        <end position="34"/>
    </location>
</feature>
<dbReference type="AlphaFoldDB" id="A0A381P135"/>
<evidence type="ECO:0000256" key="5">
    <source>
        <dbReference type="ARBA" id="ARBA00022723"/>
    </source>
</evidence>
<evidence type="ECO:0000256" key="2">
    <source>
        <dbReference type="ARBA" id="ARBA00001946"/>
    </source>
</evidence>
<dbReference type="FunFam" id="3.40.50.670:FF:000001">
    <property type="entry name" value="DNA topoisomerase 2"/>
    <property type="match status" value="1"/>
</dbReference>
<dbReference type="PRINTS" id="PR01159">
    <property type="entry name" value="DNAGYRASEB"/>
</dbReference>
<dbReference type="InterPro" id="IPR000565">
    <property type="entry name" value="Topo_IIA_B"/>
</dbReference>
<protein>
    <recommendedName>
        <fullName evidence="4">DNA topoisomerase (ATP-hydrolyzing)</fullName>
        <ecNumber evidence="4">5.6.2.2</ecNumber>
    </recommendedName>
</protein>
<evidence type="ECO:0000256" key="3">
    <source>
        <dbReference type="ARBA" id="ARBA00010708"/>
    </source>
</evidence>
<keyword evidence="10" id="KW-0238">DNA-binding</keyword>
<evidence type="ECO:0000256" key="9">
    <source>
        <dbReference type="ARBA" id="ARBA00023029"/>
    </source>
</evidence>
<dbReference type="InterPro" id="IPR013760">
    <property type="entry name" value="Topo_IIA-like_dom_sf"/>
</dbReference>
<dbReference type="PROSITE" id="PS00177">
    <property type="entry name" value="TOPOISOMERASE_II"/>
    <property type="match status" value="1"/>
</dbReference>
<evidence type="ECO:0000256" key="7">
    <source>
        <dbReference type="ARBA" id="ARBA00022840"/>
    </source>
</evidence>
<dbReference type="SUPFAM" id="SSF56719">
    <property type="entry name" value="Type II DNA topoisomerase"/>
    <property type="match status" value="1"/>
</dbReference>
<evidence type="ECO:0000256" key="10">
    <source>
        <dbReference type="ARBA" id="ARBA00023125"/>
    </source>
</evidence>
<organism evidence="14">
    <name type="scientific">marine metagenome</name>
    <dbReference type="NCBI Taxonomy" id="408172"/>
    <lineage>
        <taxon>unclassified sequences</taxon>
        <taxon>metagenomes</taxon>
        <taxon>ecological metagenomes</taxon>
    </lineage>
</organism>
<keyword evidence="11" id="KW-0413">Isomerase</keyword>
<evidence type="ECO:0000256" key="4">
    <source>
        <dbReference type="ARBA" id="ARBA00012895"/>
    </source>
</evidence>
<evidence type="ECO:0000256" key="11">
    <source>
        <dbReference type="ARBA" id="ARBA00023235"/>
    </source>
</evidence>
<dbReference type="GO" id="GO:0005524">
    <property type="term" value="F:ATP binding"/>
    <property type="evidence" value="ECO:0007669"/>
    <property type="project" value="UniProtKB-KW"/>
</dbReference>
<dbReference type="SUPFAM" id="SSF55874">
    <property type="entry name" value="ATPase domain of HSP90 chaperone/DNA topoisomerase II/histidine kinase"/>
    <property type="match status" value="1"/>
</dbReference>
<dbReference type="PRINTS" id="PR00418">
    <property type="entry name" value="TPI2FAMILY"/>
</dbReference>
<feature type="compositionally biased region" description="Basic residues" evidence="12">
    <location>
        <begin position="9"/>
        <end position="22"/>
    </location>
</feature>
<reference evidence="14" key="1">
    <citation type="submission" date="2018-05" db="EMBL/GenBank/DDBJ databases">
        <authorList>
            <person name="Lanie J.A."/>
            <person name="Ng W.-L."/>
            <person name="Kazmierczak K.M."/>
            <person name="Andrzejewski T.M."/>
            <person name="Davidsen T.M."/>
            <person name="Wayne K.J."/>
            <person name="Tettelin H."/>
            <person name="Glass J.I."/>
            <person name="Rusch D."/>
            <person name="Podicherti R."/>
            <person name="Tsui H.-C.T."/>
            <person name="Winkler M.E."/>
        </authorList>
    </citation>
    <scope>NUCLEOTIDE SEQUENCE</scope>
</reference>
<dbReference type="SUPFAM" id="SSF54211">
    <property type="entry name" value="Ribosomal protein S5 domain 2-like"/>
    <property type="match status" value="1"/>
</dbReference>
<dbReference type="InterPro" id="IPR013506">
    <property type="entry name" value="Topo_IIA_bsu_dom2"/>
</dbReference>
<dbReference type="Pfam" id="PF00986">
    <property type="entry name" value="DNA_gyraseB_C"/>
    <property type="match status" value="1"/>
</dbReference>
<dbReference type="Pfam" id="PF01751">
    <property type="entry name" value="Toprim"/>
    <property type="match status" value="1"/>
</dbReference>
<proteinExistence type="inferred from homology"/>
<keyword evidence="9" id="KW-0799">Topoisomerase</keyword>
<dbReference type="Pfam" id="PF02518">
    <property type="entry name" value="HATPase_c"/>
    <property type="match status" value="1"/>
</dbReference>
<accession>A0A381P135</accession>
<dbReference type="PROSITE" id="PS50880">
    <property type="entry name" value="TOPRIM"/>
    <property type="match status" value="1"/>
</dbReference>
<dbReference type="InterPro" id="IPR014721">
    <property type="entry name" value="Ribsml_uS5_D2-typ_fold_subgr"/>
</dbReference>
<keyword evidence="6" id="KW-0547">Nucleotide-binding</keyword>
<keyword evidence="7" id="KW-0067">ATP-binding</keyword>
<comment type="catalytic activity">
    <reaction evidence="1">
        <text>ATP-dependent breakage, passage and rejoining of double-stranded DNA.</text>
        <dbReference type="EC" id="5.6.2.2"/>
    </reaction>
</comment>
<dbReference type="GO" id="GO:0003677">
    <property type="term" value="F:DNA binding"/>
    <property type="evidence" value="ECO:0007669"/>
    <property type="project" value="UniProtKB-KW"/>
</dbReference>
<feature type="domain" description="Toprim" evidence="13">
    <location>
        <begin position="482"/>
        <end position="596"/>
    </location>
</feature>
<dbReference type="InterPro" id="IPR018522">
    <property type="entry name" value="TopoIIA_CS"/>
</dbReference>
<dbReference type="InterPro" id="IPR003594">
    <property type="entry name" value="HATPase_dom"/>
</dbReference>
<dbReference type="GO" id="GO:0006265">
    <property type="term" value="P:DNA topological change"/>
    <property type="evidence" value="ECO:0007669"/>
    <property type="project" value="InterPro"/>
</dbReference>
<evidence type="ECO:0000256" key="8">
    <source>
        <dbReference type="ARBA" id="ARBA00022842"/>
    </source>
</evidence>
<feature type="non-terminal residue" evidence="14">
    <location>
        <position position="1"/>
    </location>
</feature>
<dbReference type="EC" id="5.6.2.2" evidence="4"/>
<dbReference type="GO" id="GO:0003918">
    <property type="term" value="F:DNA topoisomerase type II (double strand cut, ATP-hydrolyzing) activity"/>
    <property type="evidence" value="ECO:0007669"/>
    <property type="project" value="UniProtKB-EC"/>
</dbReference>
<sequence>VAATTKKPATAKKPTKAKKPAAAKKGGAKGSGNGYDADAIQTLEGLEAVRKRPGMYIGGTGAPGLMHLVWELVDNAVDEASAGFADRIEITLHRDQSVEVADNGRGIPIDRHAKRKVSALEVVLTELHAGGKFGGGAYGASGGLHGVGASVVNALSSKLVAQVDRDGHTYELAFRERVAGQFSGSSFTAGHQLAKVKRISKNKTGTRIRFWADRDVFDADARVDTEEVHQRVVQACFLVPGVKIRVVDKRAGASSDPFEFVSRGGLADLVDHLSTGENACEVIALSGIDTFTERVPVDGKMRDVERECTVEVALRWVKGYDTRLESFVNTIPTVQGGTHTAGFDRALTRAVNDVLLKDTRKLAKLAKENKHRATKEDVQEGMVAACKVVFPEPQFRGQTKQELGTPAIEKIVYDVVKQGITDWFSGSGPKTHINAVRDKLANAVINRVSSKQLLETRRKAASMGSTGMPDKLADCRTHGPDSELIIVEGDSAAGPAKAGRNAEYMAILPLRGKVVNAGKATLKQVLDNAEAQALFTAVGAGSGRDFDLESARYGRIVILCDADVDGSHIRCLLLTLIHEYMRPLLEAGRVYAAQPPLYTCRVGDTIHRAFNDEERDDIIKALAKGGRKPENLKWNRFKGLGEMNVEELAECALDPETRILRQLTMAEGREAKKAAELFDVLMGADVARRRDYLVANSSLLDPDALDI</sequence>